<evidence type="ECO:0000313" key="11">
    <source>
        <dbReference type="EMBL" id="CAB4029346.1"/>
    </source>
</evidence>
<name>A0A6S7JB36_PARCT</name>
<reference evidence="11" key="1">
    <citation type="submission" date="2020-04" db="EMBL/GenBank/DDBJ databases">
        <authorList>
            <person name="Alioto T."/>
            <person name="Alioto T."/>
            <person name="Gomez Garrido J."/>
        </authorList>
    </citation>
    <scope>NUCLEOTIDE SEQUENCE</scope>
    <source>
        <strain evidence="11">A484AB</strain>
    </source>
</reference>
<protein>
    <recommendedName>
        <fullName evidence="3 9">Mediator of RNA polymerase II transcription subunit 13</fullName>
    </recommendedName>
</protein>
<dbReference type="PANTHER" id="PTHR48249:SF3">
    <property type="entry name" value="MEDIATOR OF RNA POLYMERASE II TRANSCRIPTION SUBUNIT 13"/>
    <property type="match status" value="1"/>
</dbReference>
<evidence type="ECO:0000256" key="9">
    <source>
        <dbReference type="RuleBase" id="RU364134"/>
    </source>
</evidence>
<evidence type="ECO:0000256" key="3">
    <source>
        <dbReference type="ARBA" id="ARBA00019618"/>
    </source>
</evidence>
<sequence>MNEEIHDMLTELKEMPSIFDVPTKQEYLCSFTAIPPVKSLPSSRLPPLKLTEDMVYSPAPPVKSSSSKSDPTSLPATPFSKTRTSLSDLLAPDLGSGTISGSQTSNLNAFSPKDSQGAKCATDSDHNSNLLNANLFLSDSYINYTSDTNLDGTNACLCITGERKIVSRNTIGKEPIGLQRNNDVCQCGLAIFEREKLRQHTGLFSNDLLQGSSCMENIGVEIDTRYCDTAKRKPTITLVKKEPVTKDSKCGQSTEVLGTSNSTVLVENLLDQFSSPLSASATSEKLVLTGLDNDDTRRPLERRSASEIEKLSKNTVDFLMDLKPVIQESLHKAIHWKTWDQLSTVQGPLSLKQLCQVNSKGSVSAGDPARIPRVIVGHDGNWLSVSPLALHHWEKIFLEPYTSSRDVTYVVLAPENETTNTNVKYFFRELSSTYETCQLGRHVPVSKLSSMSSEGILRIGPKQQNKYGKNVVSPWFGKYENLSDGPRVKLFAQVCKYELGPFLEKLPLEKLSSLGDDGAKKNPNDFTCDNDQPRQDNASVVVYIVNPFDESSDQVLRRESYYALLRGFSEMASGLPEKIRSRLVLEIIPLRQITQVDAYQKTKGSQVSFVKLLKTTAFSVFSRCRMMLQKPYNTRVHTGFWAPSSQRHANKNQASEKTRIRVYAPAYILATPTKLIHNVDTVENADDLATHKESSSLLFCCYGLSHDQRWLLASCTNETGMVMETFVTVVEPCGLTAKQRRTRLRIKALRRLWEFCQGITSSTVADWRLVIGKLGTFSRHELR</sequence>
<feature type="non-terminal residue" evidence="11">
    <location>
        <position position="783"/>
    </location>
</feature>
<evidence type="ECO:0000256" key="1">
    <source>
        <dbReference type="ARBA" id="ARBA00004123"/>
    </source>
</evidence>
<dbReference type="GO" id="GO:0016592">
    <property type="term" value="C:mediator complex"/>
    <property type="evidence" value="ECO:0007669"/>
    <property type="project" value="InterPro"/>
</dbReference>
<comment type="caution">
    <text evidence="11">The sequence shown here is derived from an EMBL/GenBank/DDBJ whole genome shotgun (WGS) entry which is preliminary data.</text>
</comment>
<dbReference type="Proteomes" id="UP001152795">
    <property type="component" value="Unassembled WGS sequence"/>
</dbReference>
<dbReference type="PANTHER" id="PTHR48249">
    <property type="entry name" value="MEDIATOR OF RNA POLYMERASE II TRANSCRIPTION SUBUNIT 13"/>
    <property type="match status" value="1"/>
</dbReference>
<evidence type="ECO:0000313" key="12">
    <source>
        <dbReference type="Proteomes" id="UP001152795"/>
    </source>
</evidence>
<evidence type="ECO:0000256" key="4">
    <source>
        <dbReference type="ARBA" id="ARBA00022491"/>
    </source>
</evidence>
<dbReference type="InterPro" id="IPR051139">
    <property type="entry name" value="Mediator_complx_sub13"/>
</dbReference>
<proteinExistence type="inferred from homology"/>
<evidence type="ECO:0000256" key="5">
    <source>
        <dbReference type="ARBA" id="ARBA00023015"/>
    </source>
</evidence>
<accession>A0A6S7JB36</accession>
<keyword evidence="7 9" id="KW-0804">Transcription</keyword>
<gene>
    <name evidence="11" type="ORF">PACLA_8A006792</name>
</gene>
<feature type="region of interest" description="Disordered" evidence="10">
    <location>
        <begin position="56"/>
        <end position="80"/>
    </location>
</feature>
<organism evidence="11 12">
    <name type="scientific">Paramuricea clavata</name>
    <name type="common">Red gorgonian</name>
    <name type="synonym">Violescent sea-whip</name>
    <dbReference type="NCBI Taxonomy" id="317549"/>
    <lineage>
        <taxon>Eukaryota</taxon>
        <taxon>Metazoa</taxon>
        <taxon>Cnidaria</taxon>
        <taxon>Anthozoa</taxon>
        <taxon>Octocorallia</taxon>
        <taxon>Malacalcyonacea</taxon>
        <taxon>Plexauridae</taxon>
        <taxon>Paramuricea</taxon>
    </lineage>
</organism>
<comment type="function">
    <text evidence="9">Component of the Mediator complex, a coactivator involved in regulated transcription of nearly all RNA polymerase II-dependent genes. Mediator functions as a bridge to convey information from gene-specific regulatory proteins to the basal RNA polymerase II transcription machinery. Mediator is recruited to promoters by direct interactions with regulatory proteins and serves as a scaffold for the assembly of a functional preinitiation complex with RNA polymerase II and the general transcription factors.</text>
</comment>
<dbReference type="InterPro" id="IPR009401">
    <property type="entry name" value="Med13_C"/>
</dbReference>
<dbReference type="GO" id="GO:0045944">
    <property type="term" value="P:positive regulation of transcription by RNA polymerase II"/>
    <property type="evidence" value="ECO:0007669"/>
    <property type="project" value="TreeGrafter"/>
</dbReference>
<keyword evidence="6 9" id="KW-0010">Activator</keyword>
<dbReference type="Pfam" id="PF18296">
    <property type="entry name" value="MID_MedPIWI"/>
    <property type="match status" value="1"/>
</dbReference>
<dbReference type="EMBL" id="CACRXK020016111">
    <property type="protein sequence ID" value="CAB4029346.1"/>
    <property type="molecule type" value="Genomic_DNA"/>
</dbReference>
<evidence type="ECO:0000256" key="2">
    <source>
        <dbReference type="ARBA" id="ARBA00009354"/>
    </source>
</evidence>
<comment type="subunit">
    <text evidence="9">Component of the Mediator complex.</text>
</comment>
<comment type="similarity">
    <text evidence="2 9">Belongs to the Mediator complex subunit 13 family.</text>
</comment>
<keyword evidence="12" id="KW-1185">Reference proteome</keyword>
<dbReference type="GO" id="GO:0003713">
    <property type="term" value="F:transcription coactivator activity"/>
    <property type="evidence" value="ECO:0007669"/>
    <property type="project" value="TreeGrafter"/>
</dbReference>
<dbReference type="OrthoDB" id="103819at2759"/>
<feature type="compositionally biased region" description="Low complexity" evidence="10">
    <location>
        <begin position="62"/>
        <end position="75"/>
    </location>
</feature>
<evidence type="ECO:0000256" key="10">
    <source>
        <dbReference type="SAM" id="MobiDB-lite"/>
    </source>
</evidence>
<dbReference type="AlphaFoldDB" id="A0A6S7JB36"/>
<evidence type="ECO:0000256" key="8">
    <source>
        <dbReference type="ARBA" id="ARBA00023242"/>
    </source>
</evidence>
<keyword evidence="5 9" id="KW-0805">Transcription regulation</keyword>
<keyword evidence="4 9" id="KW-0678">Repressor</keyword>
<evidence type="ECO:0000256" key="6">
    <source>
        <dbReference type="ARBA" id="ARBA00023159"/>
    </source>
</evidence>
<dbReference type="InterPro" id="IPR041285">
    <property type="entry name" value="MID_MedPIWI"/>
</dbReference>
<keyword evidence="8 9" id="KW-0539">Nucleus</keyword>
<comment type="subcellular location">
    <subcellularLocation>
        <location evidence="1 9">Nucleus</location>
    </subcellularLocation>
</comment>
<dbReference type="Pfam" id="PF06333">
    <property type="entry name" value="Med13_C"/>
    <property type="match status" value="1"/>
</dbReference>
<evidence type="ECO:0000256" key="7">
    <source>
        <dbReference type="ARBA" id="ARBA00023163"/>
    </source>
</evidence>